<reference evidence="1" key="1">
    <citation type="submission" date="2016-02" db="EMBL/GenBank/DDBJ databases">
        <authorList>
            <person name="Wen L."/>
            <person name="He K."/>
            <person name="Yang H."/>
        </authorList>
    </citation>
    <scope>NUCLEOTIDE SEQUENCE</scope>
    <source>
        <strain evidence="1">QMP</strain>
    </source>
</reference>
<dbReference type="EMBL" id="LT174587">
    <property type="protein sequence ID" value="CZQ25081.1"/>
    <property type="molecule type" value="Genomic_DNA"/>
</dbReference>
<organism evidence="1">
    <name type="scientific">Klebsiella pneumoniae</name>
    <dbReference type="NCBI Taxonomy" id="573"/>
    <lineage>
        <taxon>Bacteria</taxon>
        <taxon>Pseudomonadati</taxon>
        <taxon>Pseudomonadota</taxon>
        <taxon>Gammaproteobacteria</taxon>
        <taxon>Enterobacterales</taxon>
        <taxon>Enterobacteriaceae</taxon>
        <taxon>Klebsiella/Raoultella group</taxon>
        <taxon>Klebsiella</taxon>
        <taxon>Klebsiella pneumoniae complex</taxon>
    </lineage>
</organism>
<keyword evidence="1" id="KW-0808">Transferase</keyword>
<reference evidence="1" key="2">
    <citation type="submission" date="2016-06" db="EMBL/GenBank/DDBJ databases">
        <title>Towards a vaccine: An investigation of Klebsiella pneumoniae surface antigens.</title>
        <authorList>
            <person name="Follador R."/>
            <person name="Heinz E."/>
            <person name="Wyres K.L."/>
            <person name="Ellington M.J."/>
            <person name="Kowarik M."/>
            <person name="Holt K.E."/>
            <person name="Thomson N.R."/>
        </authorList>
    </citation>
    <scope>NUCLEOTIDE SEQUENCE</scope>
    <source>
        <strain evidence="1">QMP</strain>
    </source>
</reference>
<dbReference type="GO" id="GO:0016740">
    <property type="term" value="F:transferase activity"/>
    <property type="evidence" value="ECO:0007669"/>
    <property type="project" value="UniProtKB-KW"/>
</dbReference>
<dbReference type="AlphaFoldDB" id="A0A193SET6"/>
<evidence type="ECO:0000313" key="1">
    <source>
        <dbReference type="EMBL" id="CZQ25081.1"/>
    </source>
</evidence>
<dbReference type="Gene3D" id="3.90.550.10">
    <property type="entry name" value="Spore Coat Polysaccharide Biosynthesis Protein SpsA, Chain A"/>
    <property type="match status" value="1"/>
</dbReference>
<name>A0A193SET6_KLEPN</name>
<protein>
    <submittedName>
        <fullName evidence="1">Glycosyltransferase</fullName>
    </submittedName>
</protein>
<proteinExistence type="predicted"/>
<dbReference type="InterPro" id="IPR029044">
    <property type="entry name" value="Nucleotide-diphossugar_trans"/>
</dbReference>
<gene>
    <name evidence="1" type="primary">wcqP</name>
</gene>
<accession>A0A193SET6</accession>
<sequence length="290" mass="33771">MSENYIKVKTIILVLLYNKECYESNTLKALSQNAYSDYDLYVYNNGPNTIEFNNELLNSIMDKINGMYFSESLNNMPLSHIYNDFFEKFPNHDRYIIFDDDTNVGDCFFSVLDSEENIREIDLQLPLIKSSTSNDIYYPEVNGKICGKYCAIKNHDTVRSIGSGLIIYKKMILSFYKNNMQLFDEHFALYGVDTSLFQRISVLRKNGINFNIVIAGELIHSLSRVDESASDWRRIERLYDRILSILYYSPSKKLMLWRLSKVFIKSALSFNLSNCLLILKTIKKGSHPRC</sequence>